<sequence>MSFLSALSARAPVSTVPPAIAQGGGRNVGAQLTPASGNVAPRLPVVDPVSLYNDNVSLSPQSMINRVGDLASSTVDVAQKFLDTFVGKLFGDAAKGATVSFDAVAVQAQSALSSSAMQNGSVRSSAFSLNESASFIGTGQLRTADGQTFDFELEVNYEASASLASEARADTAANPASANRPARLDSPDVLVLTGKPLPPVKFPGSLDDLFKLLGRELQANVNGPSGEGGGDLSLRLLRLVDRAALLAPRPRADQPDVPAQDRSKVLASSYGSAPAGAGMLARA</sequence>
<evidence type="ECO:0000313" key="3">
    <source>
        <dbReference type="Proteomes" id="UP000785613"/>
    </source>
</evidence>
<evidence type="ECO:0000256" key="1">
    <source>
        <dbReference type="SAM" id="MobiDB-lite"/>
    </source>
</evidence>
<name>A0ABX0M1R3_9BURK</name>
<dbReference type="EMBL" id="VUYU01000042">
    <property type="protein sequence ID" value="NHZ38221.1"/>
    <property type="molecule type" value="Genomic_DNA"/>
</dbReference>
<feature type="compositionally biased region" description="Basic and acidic residues" evidence="1">
    <location>
        <begin position="250"/>
        <end position="264"/>
    </location>
</feature>
<feature type="compositionally biased region" description="Low complexity" evidence="1">
    <location>
        <begin position="267"/>
        <end position="283"/>
    </location>
</feature>
<feature type="region of interest" description="Disordered" evidence="1">
    <location>
        <begin position="250"/>
        <end position="283"/>
    </location>
</feature>
<proteinExistence type="predicted"/>
<gene>
    <name evidence="2" type="ORF">F0185_32230</name>
</gene>
<reference evidence="2 3" key="1">
    <citation type="submission" date="2019-09" db="EMBL/GenBank/DDBJ databases">
        <title>Taxonomy of Antarctic Massilia spp.: description of Massilia rubra sp. nov., Massilia aquatica sp. nov., Massilia mucilaginosa sp. nov., Massilia frigida sp. nov. isolated from streams, lakes and regoliths.</title>
        <authorList>
            <person name="Holochova P."/>
            <person name="Sedlacek I."/>
            <person name="Kralova S."/>
            <person name="Maslanova I."/>
            <person name="Busse H.-J."/>
            <person name="Stankova E."/>
            <person name="Vrbovska V."/>
            <person name="Kovarovic V."/>
            <person name="Bartak M."/>
            <person name="Svec P."/>
            <person name="Pantucek R."/>
        </authorList>
    </citation>
    <scope>NUCLEOTIDE SEQUENCE [LARGE SCALE GENOMIC DNA]</scope>
    <source>
        <strain evidence="2 3">CCM 8692</strain>
    </source>
</reference>
<dbReference type="RefSeq" id="WP_167232557.1">
    <property type="nucleotide sequence ID" value="NZ_VUYU01000042.1"/>
</dbReference>
<organism evidence="2 3">
    <name type="scientific">Massilia rubra</name>
    <dbReference type="NCBI Taxonomy" id="2607910"/>
    <lineage>
        <taxon>Bacteria</taxon>
        <taxon>Pseudomonadati</taxon>
        <taxon>Pseudomonadota</taxon>
        <taxon>Betaproteobacteria</taxon>
        <taxon>Burkholderiales</taxon>
        <taxon>Oxalobacteraceae</taxon>
        <taxon>Telluria group</taxon>
        <taxon>Massilia</taxon>
    </lineage>
</organism>
<dbReference type="Proteomes" id="UP000785613">
    <property type="component" value="Unassembled WGS sequence"/>
</dbReference>
<comment type="caution">
    <text evidence="2">The sequence shown here is derived from an EMBL/GenBank/DDBJ whole genome shotgun (WGS) entry which is preliminary data.</text>
</comment>
<accession>A0ABX0M1R3</accession>
<keyword evidence="3" id="KW-1185">Reference proteome</keyword>
<evidence type="ECO:0000313" key="2">
    <source>
        <dbReference type="EMBL" id="NHZ38221.1"/>
    </source>
</evidence>
<protein>
    <submittedName>
        <fullName evidence="2">Uncharacterized protein</fullName>
    </submittedName>
</protein>